<dbReference type="AlphaFoldDB" id="C5CIQ2"/>
<evidence type="ECO:0000256" key="1">
    <source>
        <dbReference type="ARBA" id="ARBA00023002"/>
    </source>
</evidence>
<dbReference type="OrthoDB" id="9789125at2"/>
<reference evidence="4 5" key="1">
    <citation type="submission" date="2009-06" db="EMBL/GenBank/DDBJ databases">
        <title>Complete sequence of Thermotogales bacterium TBF 19.5.1.</title>
        <authorList>
            <consortium name="US DOE Joint Genome Institute"/>
            <person name="Lucas S."/>
            <person name="Copeland A."/>
            <person name="Lapidus A."/>
            <person name="Glavina del Rio T."/>
            <person name="Tice H."/>
            <person name="Bruce D."/>
            <person name="Goodwin L."/>
            <person name="Pitluck S."/>
            <person name="Chertkov O."/>
            <person name="Brettin T."/>
            <person name="Detter J.C."/>
            <person name="Han C."/>
            <person name="Schmutz J."/>
            <person name="Larimer F."/>
            <person name="Land M."/>
            <person name="Hauser L."/>
            <person name="Kyrpides N."/>
            <person name="Ovchinnikova G."/>
            <person name="Noll K."/>
        </authorList>
    </citation>
    <scope>NUCLEOTIDE SEQUENCE [LARGE SCALE GENOMIC DNA]</scope>
    <source>
        <strain evidence="5">ATCC BAA-1733 / DSM 21960 / TBF 19.5.1</strain>
    </source>
</reference>
<keyword evidence="1" id="KW-0560">Oxidoreductase</keyword>
<dbReference type="Pfam" id="PF01558">
    <property type="entry name" value="POR"/>
    <property type="match status" value="1"/>
</dbReference>
<dbReference type="EMBL" id="CP001634">
    <property type="protein sequence ID" value="ACR80835.1"/>
    <property type="molecule type" value="Genomic_DNA"/>
</dbReference>
<dbReference type="PANTHER" id="PTHR42730:SF1">
    <property type="entry name" value="2-OXOGLUTARATE SYNTHASE SUBUNIT KORC"/>
    <property type="match status" value="1"/>
</dbReference>
<dbReference type="RefSeq" id="WP_015869476.1">
    <property type="nucleotide sequence ID" value="NC_012785.1"/>
</dbReference>
<organism evidence="4 5">
    <name type="scientific">Kosmotoga olearia (strain ATCC BAA-1733 / DSM 21960 / TBF 19.5.1)</name>
    <dbReference type="NCBI Taxonomy" id="521045"/>
    <lineage>
        <taxon>Bacteria</taxon>
        <taxon>Thermotogati</taxon>
        <taxon>Thermotogota</taxon>
        <taxon>Thermotogae</taxon>
        <taxon>Kosmotogales</taxon>
        <taxon>Kosmotogaceae</taxon>
        <taxon>Kosmotoga</taxon>
    </lineage>
</organism>
<evidence type="ECO:0000259" key="3">
    <source>
        <dbReference type="Pfam" id="PF01558"/>
    </source>
</evidence>
<gene>
    <name evidence="4" type="ordered locus">Kole_2158</name>
</gene>
<dbReference type="NCBIfam" id="TIGR02175">
    <property type="entry name" value="PorC_KorC"/>
    <property type="match status" value="1"/>
</dbReference>
<dbReference type="Gene3D" id="3.40.920.10">
    <property type="entry name" value="Pyruvate-ferredoxin oxidoreductase, PFOR, domain III"/>
    <property type="match status" value="1"/>
</dbReference>
<dbReference type="SUPFAM" id="SSF53323">
    <property type="entry name" value="Pyruvate-ferredoxin oxidoreductase, PFOR, domain III"/>
    <property type="match status" value="1"/>
</dbReference>
<reference evidence="4 5" key="2">
    <citation type="journal article" date="2011" name="J. Bacteriol.">
        <title>Genome Sequence of Kosmotoga olearia Strain TBF 19.5.1, a Thermophilic Bacterium with a Wide Growth Temperature Range, Isolated from the Troll B Oil Platform in the North Sea.</title>
        <authorList>
            <person name="Swithers K.S."/>
            <person name="Dipippo J.L."/>
            <person name="Bruce D.C."/>
            <person name="Detter C."/>
            <person name="Tapia R."/>
            <person name="Han S."/>
            <person name="Goodwin L.A."/>
            <person name="Han J."/>
            <person name="Woyke T."/>
            <person name="Pitluck S."/>
            <person name="Pennacchio L."/>
            <person name="Nolan M."/>
            <person name="Mikhailova N."/>
            <person name="Land M.L."/>
            <person name="Nesbo C.L."/>
            <person name="Gogarten J.P."/>
            <person name="Noll K.M."/>
        </authorList>
    </citation>
    <scope>NUCLEOTIDE SEQUENCE [LARGE SCALE GENOMIC DNA]</scope>
    <source>
        <strain evidence="5">ATCC BAA-1733 / DSM 21960 / TBF 19.5.1</strain>
    </source>
</reference>
<accession>C5CIQ2</accession>
<dbReference type="PANTHER" id="PTHR42730">
    <property type="entry name" value="2-OXOGLUTARATE SYNTHASE SUBUNIT KORC"/>
    <property type="match status" value="1"/>
</dbReference>
<feature type="transmembrane region" description="Helical" evidence="2">
    <location>
        <begin position="6"/>
        <end position="29"/>
    </location>
</feature>
<proteinExistence type="predicted"/>
<keyword evidence="4" id="KW-0670">Pyruvate</keyword>
<dbReference type="InterPro" id="IPR011894">
    <property type="entry name" value="PorC_KorC"/>
</dbReference>
<dbReference type="Proteomes" id="UP000002382">
    <property type="component" value="Chromosome"/>
</dbReference>
<dbReference type="InterPro" id="IPR002869">
    <property type="entry name" value="Pyrv_flavodox_OxRed_cen"/>
</dbReference>
<dbReference type="KEGG" id="kol:Kole_2158"/>
<keyword evidence="2" id="KW-0812">Transmembrane</keyword>
<sequence length="180" mass="19213">MSEHILIAAGFGGQGVMLLGQVLATAAMFEDKHSTWLPSYGPEMRGGTANCTVVISDEFIASPISDTPNELIIMNIPSLLKFEKNLTPSGIMILNTSVVDREPTRTDIKVAKVDANKIAEEIGNLKIANMVALGAYLAMTGAVSTGSIEKALRKKLTGKKVELIDLNLKAIEAGMRAVKD</sequence>
<dbReference type="eggNOG" id="COG1014">
    <property type="taxonomic scope" value="Bacteria"/>
</dbReference>
<name>C5CIQ2_KOSOT</name>
<dbReference type="STRING" id="521045.Kole_2158"/>
<dbReference type="GO" id="GO:0016625">
    <property type="term" value="F:oxidoreductase activity, acting on the aldehyde or oxo group of donors, iron-sulfur protein as acceptor"/>
    <property type="evidence" value="ECO:0007669"/>
    <property type="project" value="InterPro"/>
</dbReference>
<dbReference type="HOGENOM" id="CLU_087284_0_1_0"/>
<protein>
    <submittedName>
        <fullName evidence="4">Pyruvate/ketoisovalerate oxidoreductase, gamma subunit</fullName>
    </submittedName>
</protein>
<keyword evidence="2" id="KW-1133">Transmembrane helix</keyword>
<dbReference type="InterPro" id="IPR052554">
    <property type="entry name" value="2-oxoglutarate_synth_KorC"/>
</dbReference>
<evidence type="ECO:0000313" key="5">
    <source>
        <dbReference type="Proteomes" id="UP000002382"/>
    </source>
</evidence>
<dbReference type="InterPro" id="IPR019752">
    <property type="entry name" value="Pyrv/ketoisovalerate_OxRed_cat"/>
</dbReference>
<evidence type="ECO:0000256" key="2">
    <source>
        <dbReference type="SAM" id="Phobius"/>
    </source>
</evidence>
<keyword evidence="2" id="KW-0472">Membrane</keyword>
<feature type="domain" description="Pyruvate/ketoisovalerate oxidoreductase catalytic" evidence="3">
    <location>
        <begin position="12"/>
        <end position="175"/>
    </location>
</feature>
<keyword evidence="5" id="KW-1185">Reference proteome</keyword>
<evidence type="ECO:0000313" key="4">
    <source>
        <dbReference type="EMBL" id="ACR80835.1"/>
    </source>
</evidence>